<organism evidence="2 3">
    <name type="scientific">Paractinoplanes aksuensis</name>
    <dbReference type="NCBI Taxonomy" id="2939490"/>
    <lineage>
        <taxon>Bacteria</taxon>
        <taxon>Bacillati</taxon>
        <taxon>Actinomycetota</taxon>
        <taxon>Actinomycetes</taxon>
        <taxon>Micromonosporales</taxon>
        <taxon>Micromonosporaceae</taxon>
        <taxon>Paractinoplanes</taxon>
    </lineage>
</organism>
<gene>
    <name evidence="2" type="ORF">M1L60_44590</name>
</gene>
<name>A0ABT1E787_9ACTN</name>
<reference evidence="2 3" key="1">
    <citation type="submission" date="2022-06" db="EMBL/GenBank/DDBJ databases">
        <title>New Species of the Genus Actinoplanes, ActinopZanes ferrugineus.</title>
        <authorList>
            <person name="Ding P."/>
        </authorList>
    </citation>
    <scope>NUCLEOTIDE SEQUENCE [LARGE SCALE GENOMIC DNA]</scope>
    <source>
        <strain evidence="2 3">TRM88003</strain>
    </source>
</reference>
<dbReference type="Gene3D" id="3.30.750.24">
    <property type="entry name" value="STAS domain"/>
    <property type="match status" value="1"/>
</dbReference>
<evidence type="ECO:0000313" key="3">
    <source>
        <dbReference type="Proteomes" id="UP001523369"/>
    </source>
</evidence>
<sequence>MHAAESCRHLVVDLNGVEFIDSTALGMLVRAARQEALPAVQSMLGPPQRSQPAGKAGHEVSLTEPLGIVNALRRDGAPAALLPAHLQE</sequence>
<protein>
    <submittedName>
        <fullName evidence="2">STAS domain-containing protein</fullName>
    </submittedName>
</protein>
<dbReference type="InterPro" id="IPR036513">
    <property type="entry name" value="STAS_dom_sf"/>
</dbReference>
<dbReference type="SUPFAM" id="SSF52091">
    <property type="entry name" value="SpoIIaa-like"/>
    <property type="match status" value="1"/>
</dbReference>
<feature type="domain" description="STAS" evidence="1">
    <location>
        <begin position="1"/>
        <end position="34"/>
    </location>
</feature>
<dbReference type="InterPro" id="IPR002645">
    <property type="entry name" value="STAS_dom"/>
</dbReference>
<evidence type="ECO:0000259" key="1">
    <source>
        <dbReference type="PROSITE" id="PS50801"/>
    </source>
</evidence>
<comment type="caution">
    <text evidence="2">The sequence shown here is derived from an EMBL/GenBank/DDBJ whole genome shotgun (WGS) entry which is preliminary data.</text>
</comment>
<keyword evidence="3" id="KW-1185">Reference proteome</keyword>
<dbReference type="PROSITE" id="PS50801">
    <property type="entry name" value="STAS"/>
    <property type="match status" value="1"/>
</dbReference>
<dbReference type="EMBL" id="JAMYJR010000062">
    <property type="protein sequence ID" value="MCO8277676.1"/>
    <property type="molecule type" value="Genomic_DNA"/>
</dbReference>
<evidence type="ECO:0000313" key="2">
    <source>
        <dbReference type="EMBL" id="MCO8277676.1"/>
    </source>
</evidence>
<accession>A0ABT1E787</accession>
<dbReference type="Proteomes" id="UP001523369">
    <property type="component" value="Unassembled WGS sequence"/>
</dbReference>
<proteinExistence type="predicted"/>
<dbReference type="CDD" id="cd07043">
    <property type="entry name" value="STAS_anti-anti-sigma_factors"/>
    <property type="match status" value="1"/>
</dbReference>
<dbReference type="Pfam" id="PF01740">
    <property type="entry name" value="STAS"/>
    <property type="match status" value="1"/>
</dbReference>